<name>A0A0F9ML36_9ZZZZ</name>
<organism evidence="2">
    <name type="scientific">marine sediment metagenome</name>
    <dbReference type="NCBI Taxonomy" id="412755"/>
    <lineage>
        <taxon>unclassified sequences</taxon>
        <taxon>metagenomes</taxon>
        <taxon>ecological metagenomes</taxon>
    </lineage>
</organism>
<comment type="caution">
    <text evidence="2">The sequence shown here is derived from an EMBL/GenBank/DDBJ whole genome shotgun (WGS) entry which is preliminary data.</text>
</comment>
<feature type="transmembrane region" description="Helical" evidence="1">
    <location>
        <begin position="142"/>
        <end position="159"/>
    </location>
</feature>
<evidence type="ECO:0000256" key="1">
    <source>
        <dbReference type="SAM" id="Phobius"/>
    </source>
</evidence>
<accession>A0A0F9ML36</accession>
<sequence length="213" mass="23460">MNKKILFLFVFFIFSIYLVSAIEECRGTITQEEVPCLVLLPVNTTIIDCTTLSTSFFNNASTLLYTQDMGTFNSFLCNATFNQSALGTYTFSYSTGDSGSIIVVVSNLNFFNLTVYLVLTAGAFIFMVFMHLLGKDTGSKMVYGWMATALNVIIGAIVLAPNFQVITGIDFFIDVDVLLAGLHFVLAFYTAIASINFKRSLKPEETESVSYSG</sequence>
<dbReference type="AlphaFoldDB" id="A0A0F9ML36"/>
<dbReference type="EMBL" id="LAZR01004506">
    <property type="protein sequence ID" value="KKN07985.1"/>
    <property type="molecule type" value="Genomic_DNA"/>
</dbReference>
<gene>
    <name evidence="2" type="ORF">LCGC14_1061290</name>
</gene>
<feature type="transmembrane region" description="Helical" evidence="1">
    <location>
        <begin position="110"/>
        <end position="130"/>
    </location>
</feature>
<keyword evidence="1" id="KW-1133">Transmembrane helix</keyword>
<keyword evidence="1" id="KW-0472">Membrane</keyword>
<protein>
    <submittedName>
        <fullName evidence="2">Uncharacterized protein</fullName>
    </submittedName>
</protein>
<proteinExistence type="predicted"/>
<evidence type="ECO:0000313" key="2">
    <source>
        <dbReference type="EMBL" id="KKN07985.1"/>
    </source>
</evidence>
<feature type="transmembrane region" description="Helical" evidence="1">
    <location>
        <begin position="171"/>
        <end position="192"/>
    </location>
</feature>
<reference evidence="2" key="1">
    <citation type="journal article" date="2015" name="Nature">
        <title>Complex archaea that bridge the gap between prokaryotes and eukaryotes.</title>
        <authorList>
            <person name="Spang A."/>
            <person name="Saw J.H."/>
            <person name="Jorgensen S.L."/>
            <person name="Zaremba-Niedzwiedzka K."/>
            <person name="Martijn J."/>
            <person name="Lind A.E."/>
            <person name="van Eijk R."/>
            <person name="Schleper C."/>
            <person name="Guy L."/>
            <person name="Ettema T.J."/>
        </authorList>
    </citation>
    <scope>NUCLEOTIDE SEQUENCE</scope>
</reference>
<keyword evidence="1" id="KW-0812">Transmembrane</keyword>